<protein>
    <submittedName>
        <fullName evidence="1">Uncharacterized protein</fullName>
    </submittedName>
</protein>
<comment type="caution">
    <text evidence="1">The sequence shown here is derived from an EMBL/GenBank/DDBJ whole genome shotgun (WGS) entry which is preliminary data.</text>
</comment>
<feature type="non-terminal residue" evidence="1">
    <location>
        <position position="23"/>
    </location>
</feature>
<reference evidence="1" key="1">
    <citation type="journal article" date="2015" name="Nature">
        <title>Complex archaea that bridge the gap between prokaryotes and eukaryotes.</title>
        <authorList>
            <person name="Spang A."/>
            <person name="Saw J.H."/>
            <person name="Jorgensen S.L."/>
            <person name="Zaremba-Niedzwiedzka K."/>
            <person name="Martijn J."/>
            <person name="Lind A.E."/>
            <person name="van Eijk R."/>
            <person name="Schleper C."/>
            <person name="Guy L."/>
            <person name="Ettema T.J."/>
        </authorList>
    </citation>
    <scope>NUCLEOTIDE SEQUENCE</scope>
</reference>
<accession>A0A0F9K2F7</accession>
<name>A0A0F9K2F7_9ZZZZ</name>
<proteinExistence type="predicted"/>
<evidence type="ECO:0000313" key="1">
    <source>
        <dbReference type="EMBL" id="KKM68846.1"/>
    </source>
</evidence>
<organism evidence="1">
    <name type="scientific">marine sediment metagenome</name>
    <dbReference type="NCBI Taxonomy" id="412755"/>
    <lineage>
        <taxon>unclassified sequences</taxon>
        <taxon>metagenomes</taxon>
        <taxon>ecological metagenomes</taxon>
    </lineage>
</organism>
<dbReference type="AlphaFoldDB" id="A0A0F9K2F7"/>
<sequence>MVEENKIRVYAPIEVEEHVEKAA</sequence>
<dbReference type="EMBL" id="LAZR01010095">
    <property type="protein sequence ID" value="KKM68846.1"/>
    <property type="molecule type" value="Genomic_DNA"/>
</dbReference>
<gene>
    <name evidence="1" type="ORF">LCGC14_1456740</name>
</gene>